<dbReference type="PANTHER" id="PTHR43630">
    <property type="entry name" value="POLY-BETA-1,6-N-ACETYL-D-GLUCOSAMINE SYNTHASE"/>
    <property type="match status" value="1"/>
</dbReference>
<keyword evidence="3" id="KW-0812">Transmembrane</keyword>
<dbReference type="Pfam" id="PF13641">
    <property type="entry name" value="Glyco_tranf_2_3"/>
    <property type="match status" value="1"/>
</dbReference>
<feature type="transmembrane region" description="Helical" evidence="3">
    <location>
        <begin position="375"/>
        <end position="399"/>
    </location>
</feature>
<protein>
    <submittedName>
        <fullName evidence="4">Putative glycosyl transferase</fullName>
    </submittedName>
</protein>
<dbReference type="PATRIC" id="fig|172049.5.peg.1056"/>
<evidence type="ECO:0000256" key="1">
    <source>
        <dbReference type="ARBA" id="ARBA00022676"/>
    </source>
</evidence>
<evidence type="ECO:0000256" key="2">
    <source>
        <dbReference type="ARBA" id="ARBA00022679"/>
    </source>
</evidence>
<dbReference type="SUPFAM" id="SSF53448">
    <property type="entry name" value="Nucleotide-diphospho-sugar transferases"/>
    <property type="match status" value="1"/>
</dbReference>
<gene>
    <name evidence="4" type="ORF">XD54_1589</name>
</gene>
<dbReference type="AlphaFoldDB" id="A0A101EKN3"/>
<evidence type="ECO:0000256" key="3">
    <source>
        <dbReference type="SAM" id="Phobius"/>
    </source>
</evidence>
<keyword evidence="3" id="KW-0472">Membrane</keyword>
<dbReference type="CDD" id="cd06423">
    <property type="entry name" value="CESA_like"/>
    <property type="match status" value="1"/>
</dbReference>
<dbReference type="Proteomes" id="UP000053911">
    <property type="component" value="Unassembled WGS sequence"/>
</dbReference>
<evidence type="ECO:0000313" key="4">
    <source>
        <dbReference type="EMBL" id="KUK17120.1"/>
    </source>
</evidence>
<evidence type="ECO:0000313" key="5">
    <source>
        <dbReference type="Proteomes" id="UP000053911"/>
    </source>
</evidence>
<keyword evidence="3" id="KW-1133">Transmembrane helix</keyword>
<dbReference type="InterPro" id="IPR029044">
    <property type="entry name" value="Nucleotide-diphossugar_trans"/>
</dbReference>
<sequence length="416" mass="47318">MGWSMESLTGAVDIILSVLRYIWLFSAAVIYPIFVYYIVLTIAGLRYNSRFKRPEIPEELPSVTILIPARNEGLVIRDTLRAMANLDYPKDKLEVLLLDDGSTDDTAKIAEEVSKDYPFIKVIRVEGGGSGKSYVLNYGLKLAKGEVIAVYDADNRPEPGALKDLVAMLSDETPAVTGKVKTMNWNRNILTRFICMEYLYFQLAGQAGKSKFYKTAILPGTNFVIRKELLEELGGWDEEALAEDLELSFRIILTGKKIAYTPLAVTWEQEPESLRVWFRQRTRWAAGNVHTVKEYVKRFKEIPSWGLRFDLFLTLMVYYLLAMAVIVADVAFVALLLTSGSVTWFTWSVLGFVYLAFLLEIFAGLYDGKIKSPGCWLLALLMYHTYSQIWILISLAGLWEARRAKKVWYKTPRTAV</sequence>
<organism evidence="4 5">
    <name type="scientific">Thermococcus sibiricus</name>
    <dbReference type="NCBI Taxonomy" id="172049"/>
    <lineage>
        <taxon>Archaea</taxon>
        <taxon>Methanobacteriati</taxon>
        <taxon>Methanobacteriota</taxon>
        <taxon>Thermococci</taxon>
        <taxon>Thermococcales</taxon>
        <taxon>Thermococcaceae</taxon>
        <taxon>Thermococcus</taxon>
    </lineage>
</organism>
<reference evidence="5" key="1">
    <citation type="journal article" date="2015" name="MBio">
        <title>Genome-Resolved Metagenomic Analysis Reveals Roles for Candidate Phyla and Other Microbial Community Members in Biogeochemical Transformations in Oil Reservoirs.</title>
        <authorList>
            <person name="Hu P."/>
            <person name="Tom L."/>
            <person name="Singh A."/>
            <person name="Thomas B.C."/>
            <person name="Baker B.J."/>
            <person name="Piceno Y.M."/>
            <person name="Andersen G.L."/>
            <person name="Banfield J.F."/>
        </authorList>
    </citation>
    <scope>NUCLEOTIDE SEQUENCE [LARGE SCALE GENOMIC DNA]</scope>
</reference>
<dbReference type="Gene3D" id="3.90.550.10">
    <property type="entry name" value="Spore Coat Polysaccharide Biosynthesis Protein SpsA, Chain A"/>
    <property type="match status" value="1"/>
</dbReference>
<proteinExistence type="predicted"/>
<dbReference type="GO" id="GO:0016757">
    <property type="term" value="F:glycosyltransferase activity"/>
    <property type="evidence" value="ECO:0007669"/>
    <property type="project" value="UniProtKB-KW"/>
</dbReference>
<feature type="transmembrane region" description="Helical" evidence="3">
    <location>
        <begin position="344"/>
        <end position="363"/>
    </location>
</feature>
<accession>A0A101EKN3</accession>
<feature type="transmembrane region" description="Helical" evidence="3">
    <location>
        <begin position="317"/>
        <end position="338"/>
    </location>
</feature>
<dbReference type="RefSeq" id="WP_228359795.1">
    <property type="nucleotide sequence ID" value="NZ_LGFD01000035.1"/>
</dbReference>
<keyword evidence="2 4" id="KW-0808">Transferase</keyword>
<feature type="transmembrane region" description="Helical" evidence="3">
    <location>
        <begin position="20"/>
        <end position="45"/>
    </location>
</feature>
<keyword evidence="1" id="KW-0328">Glycosyltransferase</keyword>
<dbReference type="GeneID" id="8096215"/>
<comment type="caution">
    <text evidence="4">The sequence shown here is derived from an EMBL/GenBank/DDBJ whole genome shotgun (WGS) entry which is preliminary data.</text>
</comment>
<dbReference type="EMBL" id="LGFD01000035">
    <property type="protein sequence ID" value="KUK17120.1"/>
    <property type="molecule type" value="Genomic_DNA"/>
</dbReference>
<dbReference type="PANTHER" id="PTHR43630:SF1">
    <property type="entry name" value="POLY-BETA-1,6-N-ACETYL-D-GLUCOSAMINE SYNTHASE"/>
    <property type="match status" value="1"/>
</dbReference>
<name>A0A101EKN3_9EURY</name>